<proteinExistence type="predicted"/>
<dbReference type="AlphaFoldDB" id="A0A0S2DJG6"/>
<dbReference type="EMBL" id="CP013140">
    <property type="protein sequence ID" value="ALN58670.1"/>
    <property type="molecule type" value="Genomic_DNA"/>
</dbReference>
<organism evidence="1 2">
    <name type="scientific">Lysobacter enzymogenes</name>
    <dbReference type="NCBI Taxonomy" id="69"/>
    <lineage>
        <taxon>Bacteria</taxon>
        <taxon>Pseudomonadati</taxon>
        <taxon>Pseudomonadota</taxon>
        <taxon>Gammaproteobacteria</taxon>
        <taxon>Lysobacterales</taxon>
        <taxon>Lysobacteraceae</taxon>
        <taxon>Lysobacter</taxon>
    </lineage>
</organism>
<dbReference type="PATRIC" id="fig|69.6.peg.3274"/>
<dbReference type="OrthoDB" id="9031517at2"/>
<dbReference type="STRING" id="69.GLE_3324"/>
<dbReference type="Proteomes" id="UP000061569">
    <property type="component" value="Chromosome"/>
</dbReference>
<sequence>MDEPATPPYLWIPGLGPDPDALRRLRERAPRPRKPMGEAWFMGGDRHYYTGLMAGAATDWALSELENALTELTSGPTSFDHLDEWSLWFDYLLPRAQERADETWHLHELLVSAVCVHCLDPALPGRDAEFRRDLLDTLGRALMAPSRWRDGRIVADRVLDPLRDYVYGWTLESGAAFSAICSLALRYLETDAVDAWIGSLLAIDDPLWRAVFVVWLDGAEPLLFEDSQPEQAAHDPMKNIAWDWCWVLRGSVPSPRLDPQARVYAFFPPANVAALAAALRRRLGLDALSQWSDALRAACGESRDPGTALWQFETSALRVAERFGLD</sequence>
<reference evidence="1 2" key="1">
    <citation type="submission" date="2015-11" db="EMBL/GenBank/DDBJ databases">
        <title>Genome sequences of Lysobacter enzymogenes strain C3 and Lysobacter antibioticus ATCC 29479.</title>
        <authorList>
            <person name="Kobayashi D.Y."/>
        </authorList>
    </citation>
    <scope>NUCLEOTIDE SEQUENCE [LARGE SCALE GENOMIC DNA]</scope>
    <source>
        <strain evidence="1 2">C3</strain>
    </source>
</reference>
<name>A0A0S2DJG6_LYSEN</name>
<evidence type="ECO:0000313" key="2">
    <source>
        <dbReference type="Proteomes" id="UP000061569"/>
    </source>
</evidence>
<gene>
    <name evidence="1" type="ORF">GLE_3324</name>
</gene>
<accession>A0A0S2DJG6</accession>
<evidence type="ECO:0000313" key="1">
    <source>
        <dbReference type="EMBL" id="ALN58670.1"/>
    </source>
</evidence>
<dbReference type="KEGG" id="lez:GLE_3324"/>
<protein>
    <submittedName>
        <fullName evidence="1">Uncharacterized protein</fullName>
    </submittedName>
</protein>